<evidence type="ECO:0000256" key="1">
    <source>
        <dbReference type="SAM" id="MobiDB-lite"/>
    </source>
</evidence>
<evidence type="ECO:0000313" key="2">
    <source>
        <dbReference type="EMBL" id="KDQ59234.1"/>
    </source>
</evidence>
<dbReference type="Proteomes" id="UP000027265">
    <property type="component" value="Unassembled WGS sequence"/>
</dbReference>
<organism evidence="2 3">
    <name type="scientific">Jaapia argillacea MUCL 33604</name>
    <dbReference type="NCBI Taxonomy" id="933084"/>
    <lineage>
        <taxon>Eukaryota</taxon>
        <taxon>Fungi</taxon>
        <taxon>Dikarya</taxon>
        <taxon>Basidiomycota</taxon>
        <taxon>Agaricomycotina</taxon>
        <taxon>Agaricomycetes</taxon>
        <taxon>Agaricomycetidae</taxon>
        <taxon>Jaapiales</taxon>
        <taxon>Jaapiaceae</taxon>
        <taxon>Jaapia</taxon>
    </lineage>
</organism>
<dbReference type="HOGENOM" id="CLU_051038_0_0_1"/>
<dbReference type="AlphaFoldDB" id="A0A067PWY7"/>
<keyword evidence="3" id="KW-1185">Reference proteome</keyword>
<feature type="region of interest" description="Disordered" evidence="1">
    <location>
        <begin position="1"/>
        <end position="23"/>
    </location>
</feature>
<dbReference type="InParanoid" id="A0A067PWY7"/>
<reference evidence="3" key="1">
    <citation type="journal article" date="2014" name="Proc. Natl. Acad. Sci. U.S.A.">
        <title>Extensive sampling of basidiomycete genomes demonstrates inadequacy of the white-rot/brown-rot paradigm for wood decay fungi.</title>
        <authorList>
            <person name="Riley R."/>
            <person name="Salamov A.A."/>
            <person name="Brown D.W."/>
            <person name="Nagy L.G."/>
            <person name="Floudas D."/>
            <person name="Held B.W."/>
            <person name="Levasseur A."/>
            <person name="Lombard V."/>
            <person name="Morin E."/>
            <person name="Otillar R."/>
            <person name="Lindquist E.A."/>
            <person name="Sun H."/>
            <person name="LaButti K.M."/>
            <person name="Schmutz J."/>
            <person name="Jabbour D."/>
            <person name="Luo H."/>
            <person name="Baker S.E."/>
            <person name="Pisabarro A.G."/>
            <person name="Walton J.D."/>
            <person name="Blanchette R.A."/>
            <person name="Henrissat B."/>
            <person name="Martin F."/>
            <person name="Cullen D."/>
            <person name="Hibbett D.S."/>
            <person name="Grigoriev I.V."/>
        </authorList>
    </citation>
    <scope>NUCLEOTIDE SEQUENCE [LARGE SCALE GENOMIC DNA]</scope>
    <source>
        <strain evidence="3">MUCL 33604</strain>
    </source>
</reference>
<gene>
    <name evidence="2" type="ORF">JAAARDRAFT_127821</name>
</gene>
<name>A0A067PWY7_9AGAM</name>
<dbReference type="EMBL" id="KL197716">
    <property type="protein sequence ID" value="KDQ59234.1"/>
    <property type="molecule type" value="Genomic_DNA"/>
</dbReference>
<feature type="compositionally biased region" description="Basic residues" evidence="1">
    <location>
        <begin position="10"/>
        <end position="19"/>
    </location>
</feature>
<evidence type="ECO:0000313" key="3">
    <source>
        <dbReference type="Proteomes" id="UP000027265"/>
    </source>
</evidence>
<feature type="region of interest" description="Disordered" evidence="1">
    <location>
        <begin position="83"/>
        <end position="216"/>
    </location>
</feature>
<sequence length="216" mass="23839">MSPRESSKQVKVKVPRHNAQRVGPAMTAELESLAKEENIVLDVRQPSYEPGSALAQAIENASEWNSLLMTARAARGPQWDIGTQQFFVDEGSDLQYDPSPLAPKNDTKEEEMSGRGSLQPHDFSAPSPSSHRHPPPHQYQYGMPLSPAQSPRQPSQGPYSSAPFNAIHPSQFYGDSASPVKMAYSSDPHSMTASPDMRRRSTRNMTEDSFSAYHGQ</sequence>
<accession>A0A067PWY7</accession>
<dbReference type="STRING" id="933084.A0A067PWY7"/>
<proteinExistence type="predicted"/>
<feature type="compositionally biased region" description="Polar residues" evidence="1">
    <location>
        <begin position="147"/>
        <end position="163"/>
    </location>
</feature>
<dbReference type="OrthoDB" id="5550090at2759"/>
<protein>
    <submittedName>
        <fullName evidence="2">Uncharacterized protein</fullName>
    </submittedName>
</protein>